<name>A0ABW3RKM3_9SPHI</name>
<comment type="caution">
    <text evidence="2">The sequence shown here is derived from an EMBL/GenBank/DDBJ whole genome shotgun (WGS) entry which is preliminary data.</text>
</comment>
<dbReference type="InterPro" id="IPR020941">
    <property type="entry name" value="SUFU-like_domain"/>
</dbReference>
<organism evidence="2 3">
    <name type="scientific">Sphingobacterium daejeonense</name>
    <dbReference type="NCBI Taxonomy" id="371142"/>
    <lineage>
        <taxon>Bacteria</taxon>
        <taxon>Pseudomonadati</taxon>
        <taxon>Bacteroidota</taxon>
        <taxon>Sphingobacteriia</taxon>
        <taxon>Sphingobacteriales</taxon>
        <taxon>Sphingobacteriaceae</taxon>
        <taxon>Sphingobacterium</taxon>
    </lineage>
</organism>
<gene>
    <name evidence="2" type="ORF">ACFQ2C_08385</name>
</gene>
<feature type="domain" description="Suppressor of fused-like" evidence="1">
    <location>
        <begin position="3"/>
        <end position="59"/>
    </location>
</feature>
<dbReference type="Proteomes" id="UP001597205">
    <property type="component" value="Unassembled WGS sequence"/>
</dbReference>
<sequence>MELGRKATPHGEVSFIQLVGITQNELDYLNEFKSVEKVAAFLEDMKKDNPFLVTDLNRK</sequence>
<dbReference type="RefSeq" id="WP_380895773.1">
    <property type="nucleotide sequence ID" value="NZ_JBHTKY010000009.1"/>
</dbReference>
<dbReference type="Pfam" id="PF05076">
    <property type="entry name" value="SUFU"/>
    <property type="match status" value="1"/>
</dbReference>
<keyword evidence="3" id="KW-1185">Reference proteome</keyword>
<reference evidence="3" key="1">
    <citation type="journal article" date="2019" name="Int. J. Syst. Evol. Microbiol.">
        <title>The Global Catalogue of Microorganisms (GCM) 10K type strain sequencing project: providing services to taxonomists for standard genome sequencing and annotation.</title>
        <authorList>
            <consortium name="The Broad Institute Genomics Platform"/>
            <consortium name="The Broad Institute Genome Sequencing Center for Infectious Disease"/>
            <person name="Wu L."/>
            <person name="Ma J."/>
        </authorList>
    </citation>
    <scope>NUCLEOTIDE SEQUENCE [LARGE SCALE GENOMIC DNA]</scope>
    <source>
        <strain evidence="3">CCUG 52468</strain>
    </source>
</reference>
<proteinExistence type="predicted"/>
<dbReference type="SUPFAM" id="SSF103359">
    <property type="entry name" value="Suppressor of Fused, N-terminal domain"/>
    <property type="match status" value="1"/>
</dbReference>
<evidence type="ECO:0000313" key="3">
    <source>
        <dbReference type="Proteomes" id="UP001597205"/>
    </source>
</evidence>
<evidence type="ECO:0000313" key="2">
    <source>
        <dbReference type="EMBL" id="MFD1165618.1"/>
    </source>
</evidence>
<accession>A0ABW3RKM3</accession>
<evidence type="ECO:0000259" key="1">
    <source>
        <dbReference type="Pfam" id="PF05076"/>
    </source>
</evidence>
<protein>
    <submittedName>
        <fullName evidence="2">Suppressor of fused domain protein</fullName>
    </submittedName>
</protein>
<dbReference type="EMBL" id="JBHTKY010000009">
    <property type="protein sequence ID" value="MFD1165618.1"/>
    <property type="molecule type" value="Genomic_DNA"/>
</dbReference>
<dbReference type="InterPro" id="IPR037181">
    <property type="entry name" value="SUFU_N"/>
</dbReference>